<organism evidence="1 2">
    <name type="scientific">Hominifimenecus microfluidus</name>
    <dbReference type="NCBI Taxonomy" id="2885348"/>
    <lineage>
        <taxon>Bacteria</taxon>
        <taxon>Bacillati</taxon>
        <taxon>Bacillota</taxon>
        <taxon>Clostridia</taxon>
        <taxon>Lachnospirales</taxon>
        <taxon>Lachnospiraceae</taxon>
        <taxon>Hominifimenecus</taxon>
    </lineage>
</organism>
<name>A0AAE3JIB6_9FIRM</name>
<evidence type="ECO:0000313" key="2">
    <source>
        <dbReference type="Proteomes" id="UP001198182"/>
    </source>
</evidence>
<dbReference type="Proteomes" id="UP001198182">
    <property type="component" value="Unassembled WGS sequence"/>
</dbReference>
<proteinExistence type="predicted"/>
<keyword evidence="2" id="KW-1185">Reference proteome</keyword>
<protein>
    <submittedName>
        <fullName evidence="1">Uncharacterized protein</fullName>
    </submittedName>
</protein>
<sequence length="214" mass="23644">MRDVVSQTGWKRYNSLSNKYMYVIYGSAQPSGAVIVQMSLISWSGNNGNTLSSYVGVDNAAMFEYDPSTKTATLLYYGWGINLKNCYVGVGNLAGSQTFFLSTLTTFSLQNGSNPYNKILWSKILPGGSTTYDVLSSLVKSSLYDSNWGKSFPQDLESQLRIDNNERKLVKDVGTHSENNYLCSPGNYLCVTASYSGTYSSHKAVFKFTCTNNL</sequence>
<comment type="caution">
    <text evidence="1">The sequence shown here is derived from an EMBL/GenBank/DDBJ whole genome shotgun (WGS) entry which is preliminary data.</text>
</comment>
<dbReference type="AlphaFoldDB" id="A0AAE3JIB6"/>
<reference evidence="1" key="1">
    <citation type="submission" date="2021-10" db="EMBL/GenBank/DDBJ databases">
        <title>Anaerobic single-cell dispensing facilitates the cultivation of human gut bacteria.</title>
        <authorList>
            <person name="Afrizal A."/>
        </authorList>
    </citation>
    <scope>NUCLEOTIDE SEQUENCE</scope>
    <source>
        <strain evidence="1">CLA-AA-H215</strain>
    </source>
</reference>
<gene>
    <name evidence="1" type="ORF">LKD81_18245</name>
</gene>
<accession>A0AAE3JIB6</accession>
<dbReference type="EMBL" id="JAJEQR010000122">
    <property type="protein sequence ID" value="MCC2232886.1"/>
    <property type="molecule type" value="Genomic_DNA"/>
</dbReference>
<evidence type="ECO:0000313" key="1">
    <source>
        <dbReference type="EMBL" id="MCC2232886.1"/>
    </source>
</evidence>